<feature type="region of interest" description="Disordered" evidence="1">
    <location>
        <begin position="1"/>
        <end position="27"/>
    </location>
</feature>
<evidence type="ECO:0000313" key="5">
    <source>
        <dbReference type="Proteomes" id="UP000070412"/>
    </source>
</evidence>
<dbReference type="EMBL" id="WVUK01000029">
    <property type="protein sequence ID" value="KAF7496157.1"/>
    <property type="molecule type" value="Genomic_DNA"/>
</dbReference>
<name>A0A834R7Y7_SARSC</name>
<keyword evidence="5" id="KW-1185">Reference proteome</keyword>
<protein>
    <submittedName>
        <fullName evidence="2 4">Uncharacterized protein</fullName>
    </submittedName>
</protein>
<reference evidence="5" key="1">
    <citation type="journal article" date="2020" name="PLoS Negl. Trop. Dis.">
        <title>High-quality nuclear genome for Sarcoptes scabiei-A critical resource for a neglected parasite.</title>
        <authorList>
            <person name="Korhonen P.K."/>
            <person name="Gasser R.B."/>
            <person name="Ma G."/>
            <person name="Wang T."/>
            <person name="Stroehlein A.J."/>
            <person name="Young N.D."/>
            <person name="Ang C.S."/>
            <person name="Fernando D.D."/>
            <person name="Lu H.C."/>
            <person name="Taylor S."/>
            <person name="Reynolds S.L."/>
            <person name="Mofiz E."/>
            <person name="Najaraj S.H."/>
            <person name="Gowda H."/>
            <person name="Madugundu A."/>
            <person name="Renuse S."/>
            <person name="Holt D."/>
            <person name="Pandey A."/>
            <person name="Papenfuss A.T."/>
            <person name="Fischer K."/>
        </authorList>
    </citation>
    <scope>NUCLEOTIDE SEQUENCE [LARGE SCALE GENOMIC DNA]</scope>
</reference>
<feature type="compositionally biased region" description="Low complexity" evidence="1">
    <location>
        <begin position="14"/>
        <end position="27"/>
    </location>
</feature>
<evidence type="ECO:0000256" key="1">
    <source>
        <dbReference type="SAM" id="MobiDB-lite"/>
    </source>
</evidence>
<organism evidence="2">
    <name type="scientific">Sarcoptes scabiei</name>
    <name type="common">Itch mite</name>
    <name type="synonym">Acarus scabiei</name>
    <dbReference type="NCBI Taxonomy" id="52283"/>
    <lineage>
        <taxon>Eukaryota</taxon>
        <taxon>Metazoa</taxon>
        <taxon>Ecdysozoa</taxon>
        <taxon>Arthropoda</taxon>
        <taxon>Chelicerata</taxon>
        <taxon>Arachnida</taxon>
        <taxon>Acari</taxon>
        <taxon>Acariformes</taxon>
        <taxon>Sarcoptiformes</taxon>
        <taxon>Astigmata</taxon>
        <taxon>Psoroptidia</taxon>
        <taxon>Sarcoptoidea</taxon>
        <taxon>Sarcoptidae</taxon>
        <taxon>Sarcoptinae</taxon>
        <taxon>Sarcoptes</taxon>
    </lineage>
</organism>
<accession>A0A834R7Y7</accession>
<reference evidence="2" key="2">
    <citation type="submission" date="2020-01" db="EMBL/GenBank/DDBJ databases">
        <authorList>
            <person name="Korhonen P.K.K."/>
            <person name="Guangxu M.G."/>
            <person name="Wang T.W."/>
            <person name="Stroehlein A.J.S."/>
            <person name="Young N.D."/>
            <person name="Ang C.-S.A."/>
            <person name="Fernando D.W.F."/>
            <person name="Lu H.L."/>
            <person name="Taylor S.T."/>
            <person name="Ehtesham M.E.M."/>
            <person name="Najaraj S.H.N."/>
            <person name="Harsha G.H.G."/>
            <person name="Madugundu A.M."/>
            <person name="Renuse S.R."/>
            <person name="Holt D.H."/>
            <person name="Pandey A.P."/>
            <person name="Papenfuss A.P."/>
            <person name="Gasser R.B.G."/>
            <person name="Fischer K.F."/>
        </authorList>
    </citation>
    <scope>NUCLEOTIDE SEQUENCE</scope>
    <source>
        <strain evidence="2">SSS_KF_BRIS2020</strain>
    </source>
</reference>
<dbReference type="AlphaFoldDB" id="A0A834R7Y7"/>
<dbReference type="EnsemblMetazoa" id="SSS_8611s_mrna">
    <property type="protein sequence ID" value="KAF7496157.1"/>
    <property type="gene ID" value="SSS_8611"/>
</dbReference>
<evidence type="ECO:0000313" key="3">
    <source>
        <dbReference type="EMBL" id="KAF7496157.1"/>
    </source>
</evidence>
<proteinExistence type="predicted"/>
<feature type="compositionally biased region" description="Basic residues" evidence="1">
    <location>
        <begin position="1"/>
        <end position="10"/>
    </location>
</feature>
<evidence type="ECO:0000313" key="2">
    <source>
        <dbReference type="EMBL" id="KAF7491405.1"/>
    </source>
</evidence>
<dbReference type="EnsemblMetazoa" id="SSS_9017s_mrna">
    <property type="protein sequence ID" value="KAF7491405.1"/>
    <property type="gene ID" value="SSS_9017"/>
</dbReference>
<dbReference type="OrthoDB" id="6505565at2759"/>
<dbReference type="Proteomes" id="UP000070412">
    <property type="component" value="Unassembled WGS sequence"/>
</dbReference>
<evidence type="ECO:0000313" key="4">
    <source>
        <dbReference type="EnsemblMetazoa" id="KAF7491405.1"/>
    </source>
</evidence>
<dbReference type="EMBL" id="WVUK01000060">
    <property type="protein sequence ID" value="KAF7491405.1"/>
    <property type="molecule type" value="Genomic_DNA"/>
</dbReference>
<sequence length="438" mass="50684">MVKRKNKNSRCKASNITIPSTSTNSTIHSDCSSDMEELEVAAVKNARFRAPTDITLEKYITDPDLVENLTVSQHIDIIDTYSKLEDCDLKQRYTDLYQTVSNNLRKMTTPIQNQNSSELEKIFTELGKINQNISNLQLQVDKINQKIDTPTAPSPIITKSYSQALQTQRPIQTYKHNTQEQKTIIVKSSTPNQIQPKILETQVKQIISQTKSNAKITKITTNKSAVVINSVETDQENFERLLKNLNDHPSNSNQFKAFTPKKLDPTITLKDVSIDNNISTIVTQLTNNNPELLNKENGIKFLFKMKHYNPRYMNLVFRVSPEIYQIINDKMNNNVFIDFQRCRTEHKVLVRQCQKCFLFNHKTADCKNTMICKKCSHHKEHGHKCADEQQKCCSNCKNSNFYKNNTNHYPNSEECPFYRTQITRQLEKTQFYPSLQNL</sequence>
<reference evidence="4" key="3">
    <citation type="submission" date="2022-06" db="UniProtKB">
        <authorList>
            <consortium name="EnsemblMetazoa"/>
        </authorList>
    </citation>
    <scope>IDENTIFICATION</scope>
</reference>
<gene>
    <name evidence="3" type="ORF">SSS_8611</name>
    <name evidence="2" type="ORF">SSS_9017</name>
</gene>